<accession>A0A6A6Q7X1</accession>
<dbReference type="GO" id="GO:0000815">
    <property type="term" value="C:ESCRT III complex"/>
    <property type="evidence" value="ECO:0007669"/>
    <property type="project" value="TreeGrafter"/>
</dbReference>
<dbReference type="Pfam" id="PF03357">
    <property type="entry name" value="Snf7"/>
    <property type="match status" value="1"/>
</dbReference>
<feature type="compositionally biased region" description="Basic and acidic residues" evidence="1">
    <location>
        <begin position="445"/>
        <end position="460"/>
    </location>
</feature>
<dbReference type="GO" id="GO:0032511">
    <property type="term" value="P:late endosome to vacuole transport via multivesicular body sorting pathway"/>
    <property type="evidence" value="ECO:0007669"/>
    <property type="project" value="TreeGrafter"/>
</dbReference>
<dbReference type="EMBL" id="MU001631">
    <property type="protein sequence ID" value="KAF2488149.1"/>
    <property type="molecule type" value="Genomic_DNA"/>
</dbReference>
<proteinExistence type="predicted"/>
<feature type="region of interest" description="Disordered" evidence="1">
    <location>
        <begin position="384"/>
        <end position="472"/>
    </location>
</feature>
<dbReference type="RefSeq" id="XP_033594718.1">
    <property type="nucleotide sequence ID" value="XM_033736490.1"/>
</dbReference>
<dbReference type="PANTHER" id="PTHR22761">
    <property type="entry name" value="CHARGED MULTIVESICULAR BODY PROTEIN"/>
    <property type="match status" value="1"/>
</dbReference>
<sequence>MSELLEFIKSHEEAFRSRARLASLYSDFRFQRSSNPDGYQANSSAWLRALSKAASAGLIPRQNQASGQYDHFALHTGEELLRALETREFGRPLALGAAVEDAVKGKELVPLRRFLDAKESIYAGGGWLPRPWQVVSWGLRQLGVIGREGSGEDRLVAGDFVVMANVEAASKAILEKASALTSSSNTSRIFTTSLLASTFASALDLPPLTQTDLSILLTHLSRDKSAITYSPSAGVLKFKSPSEATPQPLTNEDISIANLRSLIATLSPQIETLTTRVAELDTAARTAVAAKQTQAAKHALRSKKLAETTLAQRSAALAQLEEVYASIEQAADQVELIAVLESAGKTLKVLNERTGGVDKVQDVVDGLREERANVEEIGAVLNEGNAGAVDEGEVEDEFEALEREEREKRRKAEEERERRVAEEEVERTRKRLEELDDVAPTKAETQNDKMEGQDTVKDASGEPAAAPVAETA</sequence>
<keyword evidence="3" id="KW-1185">Reference proteome</keyword>
<dbReference type="InterPro" id="IPR005024">
    <property type="entry name" value="Snf7_fam"/>
</dbReference>
<dbReference type="GO" id="GO:0009898">
    <property type="term" value="C:cytoplasmic side of plasma membrane"/>
    <property type="evidence" value="ECO:0007669"/>
    <property type="project" value="TreeGrafter"/>
</dbReference>
<evidence type="ECO:0000313" key="3">
    <source>
        <dbReference type="Proteomes" id="UP000799767"/>
    </source>
</evidence>
<dbReference type="GeneID" id="54477492"/>
<dbReference type="PANTHER" id="PTHR22761:SF18">
    <property type="entry name" value="SORTING PROTEIN SNF7 FAMILY PROTEIN, PUTATIVE (AFU_ORTHOLOGUE AFUA_2G16692)-RELATED"/>
    <property type="match status" value="1"/>
</dbReference>
<dbReference type="Proteomes" id="UP000799767">
    <property type="component" value="Unassembled WGS sequence"/>
</dbReference>
<dbReference type="AlphaFoldDB" id="A0A6A6Q7X1"/>
<gene>
    <name evidence="2" type="ORF">BDY17DRAFT_320648</name>
</gene>
<feature type="compositionally biased region" description="Acidic residues" evidence="1">
    <location>
        <begin position="390"/>
        <end position="399"/>
    </location>
</feature>
<feature type="compositionally biased region" description="Basic and acidic residues" evidence="1">
    <location>
        <begin position="400"/>
        <end position="422"/>
    </location>
</feature>
<protein>
    <submittedName>
        <fullName evidence="2">Snf7-domain-containing protein</fullName>
    </submittedName>
</protein>
<dbReference type="Gene3D" id="6.10.140.1230">
    <property type="match status" value="1"/>
</dbReference>
<dbReference type="GO" id="GO:0006900">
    <property type="term" value="P:vesicle budding from membrane"/>
    <property type="evidence" value="ECO:0007669"/>
    <property type="project" value="TreeGrafter"/>
</dbReference>
<organism evidence="2 3">
    <name type="scientific">Neohortaea acidophila</name>
    <dbReference type="NCBI Taxonomy" id="245834"/>
    <lineage>
        <taxon>Eukaryota</taxon>
        <taxon>Fungi</taxon>
        <taxon>Dikarya</taxon>
        <taxon>Ascomycota</taxon>
        <taxon>Pezizomycotina</taxon>
        <taxon>Dothideomycetes</taxon>
        <taxon>Dothideomycetidae</taxon>
        <taxon>Mycosphaerellales</taxon>
        <taxon>Teratosphaeriaceae</taxon>
        <taxon>Neohortaea</taxon>
    </lineage>
</organism>
<reference evidence="2" key="1">
    <citation type="journal article" date="2020" name="Stud. Mycol.">
        <title>101 Dothideomycetes genomes: a test case for predicting lifestyles and emergence of pathogens.</title>
        <authorList>
            <person name="Haridas S."/>
            <person name="Albert R."/>
            <person name="Binder M."/>
            <person name="Bloem J."/>
            <person name="Labutti K."/>
            <person name="Salamov A."/>
            <person name="Andreopoulos B."/>
            <person name="Baker S."/>
            <person name="Barry K."/>
            <person name="Bills G."/>
            <person name="Bluhm B."/>
            <person name="Cannon C."/>
            <person name="Castanera R."/>
            <person name="Culley D."/>
            <person name="Daum C."/>
            <person name="Ezra D."/>
            <person name="Gonzalez J."/>
            <person name="Henrissat B."/>
            <person name="Kuo A."/>
            <person name="Liang C."/>
            <person name="Lipzen A."/>
            <person name="Lutzoni F."/>
            <person name="Magnuson J."/>
            <person name="Mondo S."/>
            <person name="Nolan M."/>
            <person name="Ohm R."/>
            <person name="Pangilinan J."/>
            <person name="Park H.-J."/>
            <person name="Ramirez L."/>
            <person name="Alfaro M."/>
            <person name="Sun H."/>
            <person name="Tritt A."/>
            <person name="Yoshinaga Y."/>
            <person name="Zwiers L.-H."/>
            <person name="Turgeon B."/>
            <person name="Goodwin S."/>
            <person name="Spatafora J."/>
            <person name="Crous P."/>
            <person name="Grigoriev I."/>
        </authorList>
    </citation>
    <scope>NUCLEOTIDE SEQUENCE</scope>
    <source>
        <strain evidence="2">CBS 113389</strain>
    </source>
</reference>
<name>A0A6A6Q7X1_9PEZI</name>
<evidence type="ECO:0000256" key="1">
    <source>
        <dbReference type="SAM" id="MobiDB-lite"/>
    </source>
</evidence>
<dbReference type="GO" id="GO:0005771">
    <property type="term" value="C:multivesicular body"/>
    <property type="evidence" value="ECO:0007669"/>
    <property type="project" value="TreeGrafter"/>
</dbReference>
<dbReference type="OrthoDB" id="10250120at2759"/>
<evidence type="ECO:0000313" key="2">
    <source>
        <dbReference type="EMBL" id="KAF2488149.1"/>
    </source>
</evidence>